<feature type="region of interest" description="Disordered" evidence="1">
    <location>
        <begin position="197"/>
        <end position="290"/>
    </location>
</feature>
<evidence type="ECO:0000313" key="3">
    <source>
        <dbReference type="Proteomes" id="UP001153328"/>
    </source>
</evidence>
<sequence length="338" mass="38790">MHQCRRLAGSRHAGDQDLRHTQRLCESLQRPRRDWRGGRSSRRPRSRRRRPRRRRMREDSTEPSHARAAHGGGVLLVRRGRNGSTSPQRRDESRLRAAAWMVRVDLSGLRDYAASFLRGRIGSRESRYRSRLIRRYVGYGGRYLHLRGGVLFWPRPRQRLFQYRLRWSARRADVEDLETLLDTGGWRATWLSRGWSQPVGAPTSATESTGSCSPTHRADTAGTTARPWSDSACRAAPRTRRVVGTVVRWGRQGVGGGGAPQDPRPRGRRRRHRDPRAGRRRRCRSGLTPAGQRLHVHGLLPHLRELRRPGPGQRPDPRPGLHLRVRHQRLVPAVDALT</sequence>
<feature type="compositionally biased region" description="Low complexity" evidence="1">
    <location>
        <begin position="242"/>
        <end position="251"/>
    </location>
</feature>
<feature type="compositionally biased region" description="Basic residues" evidence="1">
    <location>
        <begin position="266"/>
        <end position="284"/>
    </location>
</feature>
<organism evidence="2 3">
    <name type="scientific">Actinacidiphila bryophytorum</name>
    <dbReference type="NCBI Taxonomy" id="1436133"/>
    <lineage>
        <taxon>Bacteria</taxon>
        <taxon>Bacillati</taxon>
        <taxon>Actinomycetota</taxon>
        <taxon>Actinomycetes</taxon>
        <taxon>Kitasatosporales</taxon>
        <taxon>Streptomycetaceae</taxon>
        <taxon>Actinacidiphila</taxon>
    </lineage>
</organism>
<feature type="compositionally biased region" description="Basic and acidic residues" evidence="1">
    <location>
        <begin position="56"/>
        <end position="65"/>
    </location>
</feature>
<dbReference type="EMBL" id="CAJVAX010000018">
    <property type="protein sequence ID" value="CAG7647594.1"/>
    <property type="molecule type" value="Genomic_DNA"/>
</dbReference>
<feature type="compositionally biased region" description="Basic residues" evidence="1">
    <location>
        <begin position="39"/>
        <end position="55"/>
    </location>
</feature>
<name>A0A9W4H3K9_9ACTN</name>
<dbReference type="Proteomes" id="UP001153328">
    <property type="component" value="Unassembled WGS sequence"/>
</dbReference>
<protein>
    <submittedName>
        <fullName evidence="2">Uncharacterized protein</fullName>
    </submittedName>
</protein>
<evidence type="ECO:0000313" key="2">
    <source>
        <dbReference type="EMBL" id="CAG7647594.1"/>
    </source>
</evidence>
<accession>A0A9W4H3K9</accession>
<proteinExistence type="predicted"/>
<feature type="compositionally biased region" description="Polar residues" evidence="1">
    <location>
        <begin position="203"/>
        <end position="214"/>
    </location>
</feature>
<comment type="caution">
    <text evidence="2">The sequence shown here is derived from an EMBL/GenBank/DDBJ whole genome shotgun (WGS) entry which is preliminary data.</text>
</comment>
<gene>
    <name evidence="2" type="ORF">SBRY_40707</name>
</gene>
<dbReference type="AlphaFoldDB" id="A0A9W4H3K9"/>
<reference evidence="2" key="1">
    <citation type="submission" date="2021-06" db="EMBL/GenBank/DDBJ databases">
        <authorList>
            <person name="Arsene-Ploetze F."/>
        </authorList>
    </citation>
    <scope>NUCLEOTIDE SEQUENCE</scope>
    <source>
        <strain evidence="2">SBRY1</strain>
    </source>
</reference>
<feature type="region of interest" description="Disordered" evidence="1">
    <location>
        <begin position="1"/>
        <end position="92"/>
    </location>
</feature>
<keyword evidence="3" id="KW-1185">Reference proteome</keyword>
<evidence type="ECO:0000256" key="1">
    <source>
        <dbReference type="SAM" id="MobiDB-lite"/>
    </source>
</evidence>